<sequence length="117" mass="13562">MHVTLACQQNVRALSSDQLMKVINDRLSELVPALTSGLNFYSENAHYTEGSLEIFELRQLSTLEYSMSYRYQWYIFNACIDIYAQEYLSDSVRFSLGRQELVFDIIDNSRPSTADEL</sequence>
<dbReference type="EMBL" id="LR134117">
    <property type="protein sequence ID" value="VDZ51799.1"/>
    <property type="molecule type" value="Genomic_DNA"/>
</dbReference>
<reference evidence="1 2" key="1">
    <citation type="submission" date="2018-12" db="EMBL/GenBank/DDBJ databases">
        <authorList>
            <consortium name="Pathogen Informatics"/>
        </authorList>
    </citation>
    <scope>NUCLEOTIDE SEQUENCE [LARGE SCALE GENOMIC DNA]</scope>
    <source>
        <strain evidence="1 2">NCTC11214</strain>
    </source>
</reference>
<dbReference type="RefSeq" id="WP_004954558.1">
    <property type="nucleotide sequence ID" value="NZ_JAEKCK010000005.1"/>
</dbReference>
<evidence type="ECO:0000313" key="2">
    <source>
        <dbReference type="Proteomes" id="UP000281391"/>
    </source>
</evidence>
<dbReference type="KEGG" id="sof:NCTC11214_00376"/>
<dbReference type="AlphaFoldDB" id="A0A3S4HEW3"/>
<organism evidence="1 2">
    <name type="scientific">Serratia odorifera</name>
    <dbReference type="NCBI Taxonomy" id="618"/>
    <lineage>
        <taxon>Bacteria</taxon>
        <taxon>Pseudomonadati</taxon>
        <taxon>Pseudomonadota</taxon>
        <taxon>Gammaproteobacteria</taxon>
        <taxon>Enterobacterales</taxon>
        <taxon>Yersiniaceae</taxon>
        <taxon>Serratia</taxon>
    </lineage>
</organism>
<protein>
    <submittedName>
        <fullName evidence="1">Uncharacterized protein</fullName>
    </submittedName>
</protein>
<accession>A0A3S4HEW3</accession>
<evidence type="ECO:0000313" key="1">
    <source>
        <dbReference type="EMBL" id="VDZ51799.1"/>
    </source>
</evidence>
<name>A0A3S4HEW3_SEROD</name>
<dbReference type="Proteomes" id="UP000281391">
    <property type="component" value="Chromosome"/>
</dbReference>
<proteinExistence type="predicted"/>
<gene>
    <name evidence="1" type="ORF">NCTC11214_00376</name>
</gene>